<sequence>MRKQFIGAVLAGMIAVFVAPSLAQTPAVTSMTVNLYAGPAGDYPVMAQLPAVTRRPSMSSA</sequence>
<reference evidence="2" key="1">
    <citation type="submission" date="2022-09" db="EMBL/GenBank/DDBJ databases">
        <title>Genomic of Burkholderia gladioli.</title>
        <authorList>
            <person name="Wu H."/>
        </authorList>
    </citation>
    <scope>NUCLEOTIDE SEQUENCE</scope>
    <source>
        <strain evidence="2">ZN-S4</strain>
    </source>
</reference>
<evidence type="ECO:0000313" key="3">
    <source>
        <dbReference type="Proteomes" id="UP001059745"/>
    </source>
</evidence>
<organism evidence="2 3">
    <name type="scientific">Burkholderia gladioli</name>
    <name type="common">Pseudomonas marginata</name>
    <name type="synonym">Phytomonas marginata</name>
    <dbReference type="NCBI Taxonomy" id="28095"/>
    <lineage>
        <taxon>Bacteria</taxon>
        <taxon>Pseudomonadati</taxon>
        <taxon>Pseudomonadota</taxon>
        <taxon>Betaproteobacteria</taxon>
        <taxon>Burkholderiales</taxon>
        <taxon>Burkholderiaceae</taxon>
        <taxon>Burkholderia</taxon>
    </lineage>
</organism>
<dbReference type="AlphaFoldDB" id="A0AB38U4C4"/>
<accession>A0AB38U4C4</accession>
<keyword evidence="1" id="KW-0732">Signal</keyword>
<dbReference type="RefSeq" id="WP_105827706.1">
    <property type="nucleotide sequence ID" value="NZ_CADEPT010000010.1"/>
</dbReference>
<feature type="chain" id="PRO_5044329947" evidence="1">
    <location>
        <begin position="24"/>
        <end position="61"/>
    </location>
</feature>
<name>A0AB38U4C4_BURGA</name>
<feature type="signal peptide" evidence="1">
    <location>
        <begin position="1"/>
        <end position="23"/>
    </location>
</feature>
<protein>
    <submittedName>
        <fullName evidence="2">Uncharacterized protein</fullName>
    </submittedName>
</protein>
<proteinExistence type="predicted"/>
<evidence type="ECO:0000256" key="1">
    <source>
        <dbReference type="SAM" id="SignalP"/>
    </source>
</evidence>
<gene>
    <name evidence="2" type="ORF">NYZ96_25270</name>
</gene>
<evidence type="ECO:0000313" key="2">
    <source>
        <dbReference type="EMBL" id="UWX74823.1"/>
    </source>
</evidence>
<dbReference type="EMBL" id="CP104215">
    <property type="protein sequence ID" value="UWX74823.1"/>
    <property type="molecule type" value="Genomic_DNA"/>
</dbReference>
<dbReference type="Proteomes" id="UP001059745">
    <property type="component" value="Chromosome 2"/>
</dbReference>